<dbReference type="InterPro" id="IPR003593">
    <property type="entry name" value="AAA+_ATPase"/>
</dbReference>
<accession>A0ABU9X3Q6</accession>
<organism evidence="6 7">
    <name type="scientific">Sinomonas halotolerans</name>
    <dbReference type="NCBI Taxonomy" id="1644133"/>
    <lineage>
        <taxon>Bacteria</taxon>
        <taxon>Bacillati</taxon>
        <taxon>Actinomycetota</taxon>
        <taxon>Actinomycetes</taxon>
        <taxon>Micrococcales</taxon>
        <taxon>Micrococcaceae</taxon>
        <taxon>Sinomonas</taxon>
    </lineage>
</organism>
<feature type="domain" description="ABC transporter" evidence="5">
    <location>
        <begin position="11"/>
        <end position="258"/>
    </location>
</feature>
<comment type="similarity">
    <text evidence="1">Belongs to the ABC transporter superfamily.</text>
</comment>
<dbReference type="RefSeq" id="WP_345886183.1">
    <property type="nucleotide sequence ID" value="NZ_JBDFRB010000016.1"/>
</dbReference>
<evidence type="ECO:0000313" key="7">
    <source>
        <dbReference type="Proteomes" id="UP001422074"/>
    </source>
</evidence>
<evidence type="ECO:0000256" key="2">
    <source>
        <dbReference type="ARBA" id="ARBA00022448"/>
    </source>
</evidence>
<dbReference type="PANTHER" id="PTHR43553">
    <property type="entry name" value="HEAVY METAL TRANSPORTER"/>
    <property type="match status" value="1"/>
</dbReference>
<dbReference type="GO" id="GO:0005524">
    <property type="term" value="F:ATP binding"/>
    <property type="evidence" value="ECO:0007669"/>
    <property type="project" value="UniProtKB-KW"/>
</dbReference>
<evidence type="ECO:0000259" key="5">
    <source>
        <dbReference type="PROSITE" id="PS50893"/>
    </source>
</evidence>
<keyword evidence="4 6" id="KW-0067">ATP-binding</keyword>
<dbReference type="InterPro" id="IPR050095">
    <property type="entry name" value="ECF_ABC_transporter_ATP-bd"/>
</dbReference>
<dbReference type="Gene3D" id="3.40.50.300">
    <property type="entry name" value="P-loop containing nucleotide triphosphate hydrolases"/>
    <property type="match status" value="2"/>
</dbReference>
<dbReference type="SUPFAM" id="SSF52540">
    <property type="entry name" value="P-loop containing nucleoside triphosphate hydrolases"/>
    <property type="match status" value="2"/>
</dbReference>
<keyword evidence="3" id="KW-0547">Nucleotide-binding</keyword>
<dbReference type="SMART" id="SM00382">
    <property type="entry name" value="AAA"/>
    <property type="match status" value="2"/>
</dbReference>
<protein>
    <submittedName>
        <fullName evidence="6">ATP-binding cassette domain-containing protein</fullName>
    </submittedName>
</protein>
<gene>
    <name evidence="6" type="ORF">ABCQ75_14230</name>
</gene>
<comment type="caution">
    <text evidence="6">The sequence shown here is derived from an EMBL/GenBank/DDBJ whole genome shotgun (WGS) entry which is preliminary data.</text>
</comment>
<evidence type="ECO:0000256" key="4">
    <source>
        <dbReference type="ARBA" id="ARBA00022840"/>
    </source>
</evidence>
<proteinExistence type="inferred from homology"/>
<dbReference type="PROSITE" id="PS00211">
    <property type="entry name" value="ABC_TRANSPORTER_1"/>
    <property type="match status" value="1"/>
</dbReference>
<keyword evidence="7" id="KW-1185">Reference proteome</keyword>
<feature type="domain" description="ABC transporter" evidence="5">
    <location>
        <begin position="292"/>
        <end position="505"/>
    </location>
</feature>
<dbReference type="InterPro" id="IPR027417">
    <property type="entry name" value="P-loop_NTPase"/>
</dbReference>
<dbReference type="Pfam" id="PF00005">
    <property type="entry name" value="ABC_tran"/>
    <property type="match status" value="2"/>
</dbReference>
<dbReference type="PANTHER" id="PTHR43553:SF24">
    <property type="entry name" value="ENERGY-COUPLING FACTOR TRANSPORTER ATP-BINDING PROTEIN ECFA1"/>
    <property type="match status" value="1"/>
</dbReference>
<dbReference type="Proteomes" id="UP001422074">
    <property type="component" value="Unassembled WGS sequence"/>
</dbReference>
<dbReference type="PROSITE" id="PS50893">
    <property type="entry name" value="ABC_TRANSPORTER_2"/>
    <property type="match status" value="2"/>
</dbReference>
<evidence type="ECO:0000313" key="6">
    <source>
        <dbReference type="EMBL" id="MEN2745682.1"/>
    </source>
</evidence>
<dbReference type="CDD" id="cd03225">
    <property type="entry name" value="ABC_cobalt_CbiO_domain1"/>
    <property type="match status" value="2"/>
</dbReference>
<dbReference type="InterPro" id="IPR017871">
    <property type="entry name" value="ABC_transporter-like_CS"/>
</dbReference>
<evidence type="ECO:0000256" key="1">
    <source>
        <dbReference type="ARBA" id="ARBA00005417"/>
    </source>
</evidence>
<dbReference type="InterPro" id="IPR003439">
    <property type="entry name" value="ABC_transporter-like_ATP-bd"/>
</dbReference>
<evidence type="ECO:0000256" key="3">
    <source>
        <dbReference type="ARBA" id="ARBA00022741"/>
    </source>
</evidence>
<name>A0ABU9X3Q6_9MICC</name>
<sequence length="505" mass="50976">MSAAPGPVLAVRVDRFAHDADGPPVLQGVRLALGPGSLTAVLGASGSGTTTLARIASGWALGSGHAEFTGALALEGAAPLVFSPGNAPRLSLGAWGREVAFVPERAADLLTGASASVGEEIAFSLGQRAVPRAEMERRVPSAAAEVGLGALLEHPVEGLSGGQLRRLALACALVDDPRVLVLDSPESSLDADGVAALGRAVRGLRRRGAAVVLVGSCAGPLARSADHWVVLGAGTVAAEGPPAVVRPSAAFASSGVLPADPAEAEPPVPAGAPAVRAAPVHGRSPAQAAAELEGVRVSYRSRSVPVLVDAHLAVAAGETVAVAGPNGAGKSTLLRTLAGLVRPEAGTVRITGRDVGGIPAGRIAEQVGTLFQDPRDQLFERTCEREVAFGLARLGLGPGEVRPRALEALDAVGLAAAASRHPYELPGSHQRLLALATVLARRPRVLVLDEPTVGLDRDGLEALERTIAAAAEAGTAVVLATHALPWAGRRADRVLALSGGRIVGT</sequence>
<dbReference type="EMBL" id="JBDFRB010000016">
    <property type="protein sequence ID" value="MEN2745682.1"/>
    <property type="molecule type" value="Genomic_DNA"/>
</dbReference>
<reference evidence="6 7" key="1">
    <citation type="submission" date="2024-05" db="EMBL/GenBank/DDBJ databases">
        <title>Sinomonas sp. nov., isolated from a waste landfill.</title>
        <authorList>
            <person name="Zhao Y."/>
        </authorList>
    </citation>
    <scope>NUCLEOTIDE SEQUENCE [LARGE SCALE GENOMIC DNA]</scope>
    <source>
        <strain evidence="6 7">CCTCC AB2014300</strain>
    </source>
</reference>
<keyword evidence="2" id="KW-0813">Transport</keyword>
<dbReference type="InterPro" id="IPR015856">
    <property type="entry name" value="ABC_transpr_CbiO/EcfA_su"/>
</dbReference>